<evidence type="ECO:0000313" key="1">
    <source>
        <dbReference type="EMBL" id="KAH7847914.1"/>
    </source>
</evidence>
<dbReference type="Proteomes" id="UP000828048">
    <property type="component" value="Chromosome 5"/>
</dbReference>
<dbReference type="EMBL" id="CM037155">
    <property type="protein sequence ID" value="KAH7847914.1"/>
    <property type="molecule type" value="Genomic_DNA"/>
</dbReference>
<organism evidence="1 2">
    <name type="scientific">Vaccinium darrowii</name>
    <dbReference type="NCBI Taxonomy" id="229202"/>
    <lineage>
        <taxon>Eukaryota</taxon>
        <taxon>Viridiplantae</taxon>
        <taxon>Streptophyta</taxon>
        <taxon>Embryophyta</taxon>
        <taxon>Tracheophyta</taxon>
        <taxon>Spermatophyta</taxon>
        <taxon>Magnoliopsida</taxon>
        <taxon>eudicotyledons</taxon>
        <taxon>Gunneridae</taxon>
        <taxon>Pentapetalae</taxon>
        <taxon>asterids</taxon>
        <taxon>Ericales</taxon>
        <taxon>Ericaceae</taxon>
        <taxon>Vaccinioideae</taxon>
        <taxon>Vaccinieae</taxon>
        <taxon>Vaccinium</taxon>
    </lineage>
</organism>
<evidence type="ECO:0000313" key="2">
    <source>
        <dbReference type="Proteomes" id="UP000828048"/>
    </source>
</evidence>
<protein>
    <submittedName>
        <fullName evidence="1">Uncharacterized protein</fullName>
    </submittedName>
</protein>
<accession>A0ACB7Y2Y8</accession>
<reference evidence="1 2" key="1">
    <citation type="journal article" date="2021" name="Hortic Res">
        <title>High-quality reference genome and annotation aids understanding of berry development for evergreen blueberry (Vaccinium darrowii).</title>
        <authorList>
            <person name="Yu J."/>
            <person name="Hulse-Kemp A.M."/>
            <person name="Babiker E."/>
            <person name="Staton M."/>
        </authorList>
    </citation>
    <scope>NUCLEOTIDE SEQUENCE [LARGE SCALE GENOMIC DNA]</scope>
    <source>
        <strain evidence="2">cv. NJ 8807/NJ 8810</strain>
        <tissue evidence="1">Young leaf</tissue>
    </source>
</reference>
<keyword evidence="2" id="KW-1185">Reference proteome</keyword>
<proteinExistence type="predicted"/>
<name>A0ACB7Y2Y8_9ERIC</name>
<comment type="caution">
    <text evidence="1">The sequence shown here is derived from an EMBL/GenBank/DDBJ whole genome shotgun (WGS) entry which is preliminary data.</text>
</comment>
<sequence length="200" mass="23042">MGQIHALEKELGEAWVQEEKFWRQKARILWMVEGDRNTSFFHAKVTQRRKRNAIAGIQNSDGSWCDDPEDIAKEFVQYFHQLFQSEGTNHIPEVVDTIKARVTEQMNQSLTRMVTYSEIRQALFDIDPTKAPGTDGMTAGFYQKYWEVVGADVVNAVQQFFQTGHLLKSLNHTQIVLIPKVKTPLQVAQYCPISLCNVFY</sequence>
<gene>
    <name evidence="1" type="ORF">Vadar_031561</name>
</gene>